<protein>
    <submittedName>
        <fullName evidence="2">NAD(P)-dependent dehydrogenase (Short-subunit alcohol dehydrogenase family)</fullName>
    </submittedName>
</protein>
<dbReference type="Pfam" id="PF00106">
    <property type="entry name" value="adh_short"/>
    <property type="match status" value="1"/>
</dbReference>
<organism evidence="2 3">
    <name type="scientific">Nitrospirillum iridis</name>
    <dbReference type="NCBI Taxonomy" id="765888"/>
    <lineage>
        <taxon>Bacteria</taxon>
        <taxon>Pseudomonadati</taxon>
        <taxon>Pseudomonadota</taxon>
        <taxon>Alphaproteobacteria</taxon>
        <taxon>Rhodospirillales</taxon>
        <taxon>Azospirillaceae</taxon>
        <taxon>Nitrospirillum</taxon>
    </lineage>
</organism>
<dbReference type="RefSeq" id="WP_184803574.1">
    <property type="nucleotide sequence ID" value="NZ_JACIIZ010000011.1"/>
</dbReference>
<name>A0A7X0B2M6_9PROT</name>
<comment type="caution">
    <text evidence="2">The sequence shown here is derived from an EMBL/GenBank/DDBJ whole genome shotgun (WGS) entry which is preliminary data.</text>
</comment>
<dbReference type="AlphaFoldDB" id="A0A7X0B2M6"/>
<evidence type="ECO:0000313" key="2">
    <source>
        <dbReference type="EMBL" id="MBB6253281.1"/>
    </source>
</evidence>
<dbReference type="Pfam" id="PF13561">
    <property type="entry name" value="adh_short_C2"/>
    <property type="match status" value="1"/>
</dbReference>
<gene>
    <name evidence="2" type="ORF">FHS74_003850</name>
</gene>
<dbReference type="EMBL" id="JACIIZ010000011">
    <property type="protein sequence ID" value="MBB6253281.1"/>
    <property type="molecule type" value="Genomic_DNA"/>
</dbReference>
<keyword evidence="3" id="KW-1185">Reference proteome</keyword>
<dbReference type="InterPro" id="IPR036291">
    <property type="entry name" value="NAD(P)-bd_dom_sf"/>
</dbReference>
<dbReference type="Gene3D" id="3.40.50.720">
    <property type="entry name" value="NAD(P)-binding Rossmann-like Domain"/>
    <property type="match status" value="1"/>
</dbReference>
<comment type="similarity">
    <text evidence="1">Belongs to the short-chain dehydrogenases/reductases (SDR) family.</text>
</comment>
<dbReference type="PROSITE" id="PS51257">
    <property type="entry name" value="PROKAR_LIPOPROTEIN"/>
    <property type="match status" value="1"/>
</dbReference>
<dbReference type="PRINTS" id="PR00081">
    <property type="entry name" value="GDHRDH"/>
</dbReference>
<reference evidence="2 3" key="1">
    <citation type="submission" date="2020-08" db="EMBL/GenBank/DDBJ databases">
        <title>Genomic Encyclopedia of Type Strains, Phase IV (KMG-IV): sequencing the most valuable type-strain genomes for metagenomic binning, comparative biology and taxonomic classification.</title>
        <authorList>
            <person name="Goeker M."/>
        </authorList>
    </citation>
    <scope>NUCLEOTIDE SEQUENCE [LARGE SCALE GENOMIC DNA]</scope>
    <source>
        <strain evidence="2 3">DSM 22198</strain>
    </source>
</reference>
<accession>A0A7X0B2M6</accession>
<proteinExistence type="inferred from homology"/>
<dbReference type="SUPFAM" id="SSF51735">
    <property type="entry name" value="NAD(P)-binding Rossmann-fold domains"/>
    <property type="match status" value="1"/>
</dbReference>
<evidence type="ECO:0000313" key="3">
    <source>
        <dbReference type="Proteomes" id="UP000539175"/>
    </source>
</evidence>
<evidence type="ECO:0000256" key="1">
    <source>
        <dbReference type="ARBA" id="ARBA00006484"/>
    </source>
</evidence>
<dbReference type="Proteomes" id="UP000539175">
    <property type="component" value="Unassembled WGS sequence"/>
</dbReference>
<sequence length="278" mass="28726">MQSRRRVLITGSAGGMGQACARLFGATQDLVLTDVDATRLEALAGDLREEGYTVLATHAGDLGDEALLADMMGALGTGSPVTLIHTAGLSPAQADARTIMTVNLVATERLLRGMEPILSLGSVAIVVASMAGHMAAPPRDISALLDDPLAAGFLDRTMAAIDDMGTGGAAGAAGLSYTLSKWAVIRLVERHSVAWARRGARIVSISPGVILTPMGRRELAETPGTRQFAEATPAGRPGRATDIAMAARFLASDEASFITGCDLRVDGGGVAFMRQRGG</sequence>
<dbReference type="PANTHER" id="PTHR42760">
    <property type="entry name" value="SHORT-CHAIN DEHYDROGENASES/REDUCTASES FAMILY MEMBER"/>
    <property type="match status" value="1"/>
</dbReference>
<dbReference type="GO" id="GO:0016616">
    <property type="term" value="F:oxidoreductase activity, acting on the CH-OH group of donors, NAD or NADP as acceptor"/>
    <property type="evidence" value="ECO:0007669"/>
    <property type="project" value="TreeGrafter"/>
</dbReference>
<dbReference type="InterPro" id="IPR002347">
    <property type="entry name" value="SDR_fam"/>
</dbReference>